<dbReference type="EMBL" id="FNGS01000001">
    <property type="protein sequence ID" value="SDL16589.1"/>
    <property type="molecule type" value="Genomic_DNA"/>
</dbReference>
<evidence type="ECO:0000256" key="1">
    <source>
        <dbReference type="SAM" id="MobiDB-lite"/>
    </source>
</evidence>
<keyword evidence="4" id="KW-1185">Reference proteome</keyword>
<evidence type="ECO:0000313" key="4">
    <source>
        <dbReference type="Proteomes" id="UP000198901"/>
    </source>
</evidence>
<sequence>MAGGAPAVSATRMSTFRKINNWLHLWLGLISGIIVFIVCVTGCIWVFNEEITALLEPETRVARQEKPVLTPSQIRHTVSALYPGKNVSYALYHQGQAVEVQVGEWKAEHYAVKLNPYTGEVLRRDVLQKDDVDFFRFILNGHRFLWLPWKIGRPIVNYATLTFVVLLVTGLIWWYPKKWTKSTVEKSFTIKWKASFKRVNLDLHNVLGFYSLLVLLAIALTGMVWGIQWYSDGLYWVTSGGNSLPEWPKLQSDTLQVNKHFTLDRAMDKAWETVLKENPKAQGFYYSYPDEAKEAISIIIYPTAGMFYDNRGYAFDQHTLKRLPRNEVYDVPYEKAPFGAKLRRMNYDIHVGAILGFPGKVLAFLASLIGASLPVTGFLIWWGRKKKKPKKDTRVARPPRATTENTALRRAPRPVLARGAGKPGGEQV</sequence>
<keyword evidence="2" id="KW-0812">Transmembrane</keyword>
<dbReference type="InterPro" id="IPR005625">
    <property type="entry name" value="PepSY-ass_TM"/>
</dbReference>
<feature type="transmembrane region" description="Helical" evidence="2">
    <location>
        <begin position="207"/>
        <end position="227"/>
    </location>
</feature>
<feature type="transmembrane region" description="Helical" evidence="2">
    <location>
        <begin position="22"/>
        <end position="47"/>
    </location>
</feature>
<evidence type="ECO:0000256" key="2">
    <source>
        <dbReference type="SAM" id="Phobius"/>
    </source>
</evidence>
<dbReference type="AlphaFoldDB" id="A0A1G9HUF8"/>
<keyword evidence="2" id="KW-1133">Transmembrane helix</keyword>
<dbReference type="PANTHER" id="PTHR34219:SF3">
    <property type="entry name" value="BLL7967 PROTEIN"/>
    <property type="match status" value="1"/>
</dbReference>
<feature type="transmembrane region" description="Helical" evidence="2">
    <location>
        <begin position="155"/>
        <end position="175"/>
    </location>
</feature>
<accession>A0A1G9HUF8</accession>
<reference evidence="3 4" key="1">
    <citation type="submission" date="2016-10" db="EMBL/GenBank/DDBJ databases">
        <authorList>
            <person name="de Groot N.N."/>
        </authorList>
    </citation>
    <scope>NUCLEOTIDE SEQUENCE [LARGE SCALE GENOMIC DNA]</scope>
    <source>
        <strain evidence="3 4">DSM 21668</strain>
    </source>
</reference>
<feature type="transmembrane region" description="Helical" evidence="2">
    <location>
        <begin position="361"/>
        <end position="382"/>
    </location>
</feature>
<gene>
    <name evidence="3" type="ORF">SAMN04488090_0211</name>
</gene>
<feature type="region of interest" description="Disordered" evidence="1">
    <location>
        <begin position="389"/>
        <end position="428"/>
    </location>
</feature>
<proteinExistence type="predicted"/>
<organism evidence="3 4">
    <name type="scientific">Siphonobacter aquaeclarae</name>
    <dbReference type="NCBI Taxonomy" id="563176"/>
    <lineage>
        <taxon>Bacteria</taxon>
        <taxon>Pseudomonadati</taxon>
        <taxon>Bacteroidota</taxon>
        <taxon>Cytophagia</taxon>
        <taxon>Cytophagales</taxon>
        <taxon>Cytophagaceae</taxon>
        <taxon>Siphonobacter</taxon>
    </lineage>
</organism>
<dbReference type="Pfam" id="PF03929">
    <property type="entry name" value="PepSY_TM"/>
    <property type="match status" value="1"/>
</dbReference>
<dbReference type="Proteomes" id="UP000198901">
    <property type="component" value="Unassembled WGS sequence"/>
</dbReference>
<dbReference type="STRING" id="563176.SAMN04488090_0211"/>
<dbReference type="PANTHER" id="PTHR34219">
    <property type="entry name" value="IRON-REGULATED INNER MEMBRANE PROTEIN-RELATED"/>
    <property type="match status" value="1"/>
</dbReference>
<dbReference type="OrthoDB" id="111691at2"/>
<name>A0A1G9HUF8_9BACT</name>
<keyword evidence="2" id="KW-0472">Membrane</keyword>
<protein>
    <submittedName>
        <fullName evidence="3">Uncharacterized iron-regulated membrane protein</fullName>
    </submittedName>
</protein>
<evidence type="ECO:0000313" key="3">
    <source>
        <dbReference type="EMBL" id="SDL16589.1"/>
    </source>
</evidence>